<dbReference type="FunFam" id="3.80.10.10:FF:000213">
    <property type="entry name" value="Tyrosine-sulfated glycopeptide receptor 1"/>
    <property type="match status" value="1"/>
</dbReference>
<name>A0A6P9E4J9_JUGRE</name>
<keyword evidence="10 13" id="KW-0472">Membrane</keyword>
<evidence type="ECO:0000256" key="13">
    <source>
        <dbReference type="SAM" id="Phobius"/>
    </source>
</evidence>
<dbReference type="PRINTS" id="PR00019">
    <property type="entry name" value="LEURICHRPT"/>
</dbReference>
<sequence>MLSFTPHDLLFILLLFVVLIANNACNQADLNSLMSLKAASTSSPPLNWSSNDCCHWEGISCDHNGQVTHVWLPSKGLTGSVSPDFLGNLMHLSHLNLSHNSLSGSLPSGFFSSLNQLMILDLSYNYLVGDVSLLFSSKGSSTHQGWPPSIQIIDISSNHFHGTIQSSFLERAWNLIKLNVSNNSFQGPIPSHICMNSRLVRLLDFSFNNHTGQIPLGLGACSKLEIFRAGFNSLFGLLPIDLYSVTTLEEISLPSSNLSGPISDDIANLTKLTLLKLYANRLSGKLPPNIGRLSKLKHMLLHTNSFTGSLPSSLMNCTNLIELNLRINLFEGNISNFNFSGLQQLTILDFAYNGFTGSFPVSFQSCKSLRAIRLSRNQLEGQIPLEIAQLKYLSFFSLSFNNLTNITAAIKILMHCKSLEVVLIGSNFLHERLPNDDDIVGFQNLRLLDIGACQLTGQLPMWLSMLKKLEILLLNHNRITGSIPGWLSTLPRLKALQLSHNLISGEFPKELCALPALVSAQAYQRDNDYLLLPIYYLDNNKVIGQYNSLSYWYPRLYFMNNSLSGKIPIEIGRLKLLRALHLGHNNFTGNIPDQISELTDLEELDLSANQLSGEIPASLARLHFLATFSVAYNNLHGQIPSGTQLQGFDTSAYEGNLGLCGTPLPRCDHITNGNKDKDIQNEKDGRTIPWFHITVMLGFITGFWAVCGPLAFNRNWRDSYFRYLNNLKDQFYVAFAVSLATLHRRR</sequence>
<evidence type="ECO:0000313" key="17">
    <source>
        <dbReference type="RefSeq" id="XP_035543000.1"/>
    </source>
</evidence>
<keyword evidence="16" id="KW-1185">Reference proteome</keyword>
<evidence type="ECO:0000256" key="1">
    <source>
        <dbReference type="ARBA" id="ARBA00004167"/>
    </source>
</evidence>
<dbReference type="Proteomes" id="UP000235220">
    <property type="component" value="Unplaced"/>
</dbReference>
<dbReference type="Pfam" id="PF00560">
    <property type="entry name" value="LRR_1"/>
    <property type="match status" value="4"/>
</dbReference>
<keyword evidence="6 13" id="KW-0812">Transmembrane</keyword>
<dbReference type="InterPro" id="IPR032675">
    <property type="entry name" value="LRR_dom_sf"/>
</dbReference>
<dbReference type="InterPro" id="IPR050647">
    <property type="entry name" value="Plant_LRR-RLKs"/>
</dbReference>
<keyword evidence="4" id="KW-1003">Cell membrane</keyword>
<keyword evidence="9 13" id="KW-1133">Transmembrane helix</keyword>
<keyword evidence="7 14" id="KW-0732">Signal</keyword>
<dbReference type="Gene3D" id="3.80.10.10">
    <property type="entry name" value="Ribonuclease Inhibitor"/>
    <property type="match status" value="3"/>
</dbReference>
<dbReference type="Pfam" id="PF08263">
    <property type="entry name" value="LRRNT_2"/>
    <property type="match status" value="1"/>
</dbReference>
<proteinExistence type="inferred from homology"/>
<keyword evidence="12" id="KW-0325">Glycoprotein</keyword>
<feature type="chain" id="PRO_5028086076" evidence="14">
    <location>
        <begin position="25"/>
        <end position="746"/>
    </location>
</feature>
<evidence type="ECO:0000256" key="8">
    <source>
        <dbReference type="ARBA" id="ARBA00022737"/>
    </source>
</evidence>
<feature type="signal peptide" evidence="14">
    <location>
        <begin position="1"/>
        <end position="24"/>
    </location>
</feature>
<dbReference type="InterPro" id="IPR003591">
    <property type="entry name" value="Leu-rich_rpt_typical-subtyp"/>
</dbReference>
<dbReference type="OrthoDB" id="1740823at2759"/>
<evidence type="ECO:0000256" key="10">
    <source>
        <dbReference type="ARBA" id="ARBA00023136"/>
    </source>
</evidence>
<evidence type="ECO:0000256" key="12">
    <source>
        <dbReference type="ARBA" id="ARBA00023180"/>
    </source>
</evidence>
<evidence type="ECO:0000256" key="9">
    <source>
        <dbReference type="ARBA" id="ARBA00022989"/>
    </source>
</evidence>
<evidence type="ECO:0000256" key="4">
    <source>
        <dbReference type="ARBA" id="ARBA00022475"/>
    </source>
</evidence>
<comment type="similarity">
    <text evidence="3">Belongs to the RLP family.</text>
</comment>
<dbReference type="FunFam" id="3.80.10.10:FF:000129">
    <property type="entry name" value="Leucine-rich repeat receptor-like kinase"/>
    <property type="match status" value="1"/>
</dbReference>
<evidence type="ECO:0000256" key="7">
    <source>
        <dbReference type="ARBA" id="ARBA00022729"/>
    </source>
</evidence>
<dbReference type="GeneID" id="108986884"/>
<reference evidence="17" key="1">
    <citation type="submission" date="2025-08" db="UniProtKB">
        <authorList>
            <consortium name="RefSeq"/>
        </authorList>
    </citation>
    <scope>IDENTIFICATION</scope>
    <source>
        <tissue evidence="17">Leaves</tissue>
    </source>
</reference>
<keyword evidence="8" id="KW-0677">Repeat</keyword>
<dbReference type="SMART" id="SM00369">
    <property type="entry name" value="LRR_TYP"/>
    <property type="match status" value="6"/>
</dbReference>
<evidence type="ECO:0000313" key="16">
    <source>
        <dbReference type="Proteomes" id="UP000235220"/>
    </source>
</evidence>
<evidence type="ECO:0000256" key="2">
    <source>
        <dbReference type="ARBA" id="ARBA00004236"/>
    </source>
</evidence>
<dbReference type="KEGG" id="jre:108986884"/>
<dbReference type="PANTHER" id="PTHR48056:SF57">
    <property type="entry name" value="LEUCINE-RICH REPEAT-CONTAINING N-TERMINAL PLANT-TYPE DOMAIN-CONTAINING PROTEIN"/>
    <property type="match status" value="1"/>
</dbReference>
<comment type="subcellular location">
    <subcellularLocation>
        <location evidence="2">Cell membrane</location>
    </subcellularLocation>
    <subcellularLocation>
        <location evidence="1">Membrane</location>
        <topology evidence="1">Single-pass membrane protein</topology>
    </subcellularLocation>
</comment>
<evidence type="ECO:0000256" key="11">
    <source>
        <dbReference type="ARBA" id="ARBA00023170"/>
    </source>
</evidence>
<feature type="domain" description="Leucine-rich repeat-containing N-terminal plant-type" evidence="15">
    <location>
        <begin position="27"/>
        <end position="62"/>
    </location>
</feature>
<dbReference type="SUPFAM" id="SSF52058">
    <property type="entry name" value="L domain-like"/>
    <property type="match status" value="3"/>
</dbReference>
<evidence type="ECO:0000259" key="15">
    <source>
        <dbReference type="Pfam" id="PF08263"/>
    </source>
</evidence>
<accession>A0A6P9E4J9</accession>
<evidence type="ECO:0000256" key="5">
    <source>
        <dbReference type="ARBA" id="ARBA00022614"/>
    </source>
</evidence>
<dbReference type="RefSeq" id="XP_035543000.1">
    <property type="nucleotide sequence ID" value="XM_035687107.1"/>
</dbReference>
<evidence type="ECO:0000256" key="14">
    <source>
        <dbReference type="SAM" id="SignalP"/>
    </source>
</evidence>
<dbReference type="AlphaFoldDB" id="A0A6P9E4J9"/>
<keyword evidence="11" id="KW-0675">Receptor</keyword>
<organism evidence="16 17">
    <name type="scientific">Juglans regia</name>
    <name type="common">English walnut</name>
    <dbReference type="NCBI Taxonomy" id="51240"/>
    <lineage>
        <taxon>Eukaryota</taxon>
        <taxon>Viridiplantae</taxon>
        <taxon>Streptophyta</taxon>
        <taxon>Embryophyta</taxon>
        <taxon>Tracheophyta</taxon>
        <taxon>Spermatophyta</taxon>
        <taxon>Magnoliopsida</taxon>
        <taxon>eudicotyledons</taxon>
        <taxon>Gunneridae</taxon>
        <taxon>Pentapetalae</taxon>
        <taxon>rosids</taxon>
        <taxon>fabids</taxon>
        <taxon>Fagales</taxon>
        <taxon>Juglandaceae</taxon>
        <taxon>Juglans</taxon>
    </lineage>
</organism>
<dbReference type="InParanoid" id="A0A6P9E4J9"/>
<dbReference type="PROSITE" id="PS51450">
    <property type="entry name" value="LRR"/>
    <property type="match status" value="1"/>
</dbReference>
<dbReference type="InterPro" id="IPR013210">
    <property type="entry name" value="LRR_N_plant-typ"/>
</dbReference>
<protein>
    <submittedName>
        <fullName evidence="17">Receptor-like protein 2</fullName>
    </submittedName>
</protein>
<evidence type="ECO:0000256" key="3">
    <source>
        <dbReference type="ARBA" id="ARBA00009592"/>
    </source>
</evidence>
<dbReference type="InterPro" id="IPR001611">
    <property type="entry name" value="Leu-rich_rpt"/>
</dbReference>
<dbReference type="GO" id="GO:0005886">
    <property type="term" value="C:plasma membrane"/>
    <property type="evidence" value="ECO:0000318"/>
    <property type="project" value="GO_Central"/>
</dbReference>
<dbReference type="FunFam" id="3.80.10.10:FF:000041">
    <property type="entry name" value="LRR receptor-like serine/threonine-protein kinase ERECTA"/>
    <property type="match status" value="1"/>
</dbReference>
<feature type="transmembrane region" description="Helical" evidence="13">
    <location>
        <begin position="690"/>
        <end position="712"/>
    </location>
</feature>
<gene>
    <name evidence="17" type="primary">LOC108986884</name>
</gene>
<evidence type="ECO:0000256" key="6">
    <source>
        <dbReference type="ARBA" id="ARBA00022692"/>
    </source>
</evidence>
<dbReference type="Pfam" id="PF13855">
    <property type="entry name" value="LRR_8"/>
    <property type="match status" value="2"/>
</dbReference>
<dbReference type="PANTHER" id="PTHR48056">
    <property type="entry name" value="LRR RECEPTOR-LIKE SERINE/THREONINE-PROTEIN KINASE-RELATED"/>
    <property type="match status" value="1"/>
</dbReference>
<keyword evidence="5" id="KW-0433">Leucine-rich repeat</keyword>